<dbReference type="SUPFAM" id="SSF53756">
    <property type="entry name" value="UDP-Glycosyltransferase/glycogen phosphorylase"/>
    <property type="match status" value="1"/>
</dbReference>
<dbReference type="GO" id="GO:0009011">
    <property type="term" value="F:alpha-1,4-glucan glucosyltransferase (ADP-glucose donor) activity"/>
    <property type="evidence" value="ECO:0007669"/>
    <property type="project" value="UniProtKB-EC"/>
</dbReference>
<evidence type="ECO:0000256" key="4">
    <source>
        <dbReference type="ARBA" id="ARBA00022679"/>
    </source>
</evidence>
<protein>
    <recommendedName>
        <fullName evidence="2">starch synthase</fullName>
        <ecNumber evidence="2">2.4.1.21</ecNumber>
    </recommendedName>
</protein>
<organism evidence="6 7">
    <name type="scientific">Mesonia maritima</name>
    <dbReference type="NCBI Taxonomy" id="1793873"/>
    <lineage>
        <taxon>Bacteria</taxon>
        <taxon>Pseudomonadati</taxon>
        <taxon>Bacteroidota</taxon>
        <taxon>Flavobacteriia</taxon>
        <taxon>Flavobacteriales</taxon>
        <taxon>Flavobacteriaceae</taxon>
        <taxon>Mesonia</taxon>
    </lineage>
</organism>
<dbReference type="Pfam" id="PF08323">
    <property type="entry name" value="Glyco_transf_5"/>
    <property type="match status" value="1"/>
</dbReference>
<dbReference type="Gene3D" id="3.40.50.2000">
    <property type="entry name" value="Glycogen Phosphorylase B"/>
    <property type="match status" value="1"/>
</dbReference>
<evidence type="ECO:0000256" key="1">
    <source>
        <dbReference type="ARBA" id="ARBA00001478"/>
    </source>
</evidence>
<name>A0ABU1K1U6_9FLAO</name>
<dbReference type="InterPro" id="IPR013534">
    <property type="entry name" value="Starch_synth_cat_dom"/>
</dbReference>
<evidence type="ECO:0000256" key="3">
    <source>
        <dbReference type="ARBA" id="ARBA00022676"/>
    </source>
</evidence>
<dbReference type="Proteomes" id="UP001257659">
    <property type="component" value="Unassembled WGS sequence"/>
</dbReference>
<dbReference type="EC" id="2.4.1.21" evidence="2"/>
<dbReference type="PANTHER" id="PTHR45825">
    <property type="entry name" value="GRANULE-BOUND STARCH SYNTHASE 1, CHLOROPLASTIC/AMYLOPLASTIC"/>
    <property type="match status" value="1"/>
</dbReference>
<feature type="domain" description="Starch synthase catalytic" evidence="5">
    <location>
        <begin position="5"/>
        <end position="230"/>
    </location>
</feature>
<keyword evidence="4 6" id="KW-0808">Transferase</keyword>
<comment type="catalytic activity">
    <reaction evidence="1">
        <text>[(1-&gt;4)-alpha-D-glucosyl](n) + ADP-alpha-D-glucose = [(1-&gt;4)-alpha-D-glucosyl](n+1) + ADP + H(+)</text>
        <dbReference type="Rhea" id="RHEA:18189"/>
        <dbReference type="Rhea" id="RHEA-COMP:9584"/>
        <dbReference type="Rhea" id="RHEA-COMP:9587"/>
        <dbReference type="ChEBI" id="CHEBI:15378"/>
        <dbReference type="ChEBI" id="CHEBI:15444"/>
        <dbReference type="ChEBI" id="CHEBI:57498"/>
        <dbReference type="ChEBI" id="CHEBI:456216"/>
        <dbReference type="EC" id="2.4.1.21"/>
    </reaction>
</comment>
<keyword evidence="7" id="KW-1185">Reference proteome</keyword>
<evidence type="ECO:0000313" key="6">
    <source>
        <dbReference type="EMBL" id="MDR6299584.1"/>
    </source>
</evidence>
<dbReference type="PANTHER" id="PTHR45825:SF11">
    <property type="entry name" value="ALPHA AMYLASE DOMAIN-CONTAINING PROTEIN"/>
    <property type="match status" value="1"/>
</dbReference>
<evidence type="ECO:0000259" key="5">
    <source>
        <dbReference type="Pfam" id="PF08323"/>
    </source>
</evidence>
<dbReference type="RefSeq" id="WP_309726403.1">
    <property type="nucleotide sequence ID" value="NZ_JAVDQA010000001.1"/>
</dbReference>
<comment type="caution">
    <text evidence="6">The sequence shown here is derived from an EMBL/GenBank/DDBJ whole genome shotgun (WGS) entry which is preliminary data.</text>
</comment>
<proteinExistence type="predicted"/>
<dbReference type="EMBL" id="JAVDQA010000001">
    <property type="protein sequence ID" value="MDR6299584.1"/>
    <property type="molecule type" value="Genomic_DNA"/>
</dbReference>
<gene>
    <name evidence="6" type="ORF">GGR31_000200</name>
</gene>
<evidence type="ECO:0000256" key="2">
    <source>
        <dbReference type="ARBA" id="ARBA00012588"/>
    </source>
</evidence>
<evidence type="ECO:0000313" key="7">
    <source>
        <dbReference type="Proteomes" id="UP001257659"/>
    </source>
</evidence>
<sequence length="274" mass="31765">MKDKRILYVSSEVIPYLPETEISSMSFEAPRMVNSQGGQIRIFMPRFGNINERRHQLHEVIRLSGMNLVINDLDMPLIIKVASIPKERMQVYFIDNEDYFKRKATFSDEEGNLFEDNDERAIFFAKGVIETVKKLNWSPDIIHVHGWLASLLPLYLRNYYGNEPLFNKSKIVTSVYSKGFENTLAEDMYKKVLFDGLSDENVEHLQTPTYEGLMKTAIDNSDAVIKGSAEIPETLDTYLESLDKPVLDFKSKEEFAQAYQEFYLEKVLNEKESE</sequence>
<reference evidence="6 7" key="1">
    <citation type="submission" date="2023-07" db="EMBL/GenBank/DDBJ databases">
        <title>Genomic Encyclopedia of Type Strains, Phase IV (KMG-IV): sequencing the most valuable type-strain genomes for metagenomic binning, comparative biology and taxonomic classification.</title>
        <authorList>
            <person name="Goeker M."/>
        </authorList>
    </citation>
    <scope>NUCLEOTIDE SEQUENCE [LARGE SCALE GENOMIC DNA]</scope>
    <source>
        <strain evidence="6 7">DSM 102814</strain>
    </source>
</reference>
<accession>A0ABU1K1U6</accession>
<keyword evidence="3 6" id="KW-0328">Glycosyltransferase</keyword>